<reference evidence="1 2" key="1">
    <citation type="journal article" date="2018" name="Sci. Data">
        <title>The draft genome sequence of cork oak.</title>
        <authorList>
            <person name="Ramos A.M."/>
            <person name="Usie A."/>
            <person name="Barbosa P."/>
            <person name="Barros P.M."/>
            <person name="Capote T."/>
            <person name="Chaves I."/>
            <person name="Simoes F."/>
            <person name="Abreu I."/>
            <person name="Carrasquinho I."/>
            <person name="Faro C."/>
            <person name="Guimaraes J.B."/>
            <person name="Mendonca D."/>
            <person name="Nobrega F."/>
            <person name="Rodrigues L."/>
            <person name="Saibo N.J.M."/>
            <person name="Varela M.C."/>
            <person name="Egas C."/>
            <person name="Matos J."/>
            <person name="Miguel C.M."/>
            <person name="Oliveira M.M."/>
            <person name="Ricardo C.P."/>
            <person name="Goncalves S."/>
        </authorList>
    </citation>
    <scope>NUCLEOTIDE SEQUENCE [LARGE SCALE GENOMIC DNA]</scope>
    <source>
        <strain evidence="2">cv. HL8</strain>
    </source>
</reference>
<dbReference type="AlphaFoldDB" id="A0AAW0KE19"/>
<protein>
    <submittedName>
        <fullName evidence="1">Uncharacterized protein</fullName>
    </submittedName>
</protein>
<comment type="caution">
    <text evidence="1">The sequence shown here is derived from an EMBL/GenBank/DDBJ whole genome shotgun (WGS) entry which is preliminary data.</text>
</comment>
<accession>A0AAW0KE19</accession>
<evidence type="ECO:0000313" key="1">
    <source>
        <dbReference type="EMBL" id="KAK7837262.1"/>
    </source>
</evidence>
<dbReference type="Proteomes" id="UP000237347">
    <property type="component" value="Unassembled WGS sequence"/>
</dbReference>
<organism evidence="1 2">
    <name type="scientific">Quercus suber</name>
    <name type="common">Cork oak</name>
    <dbReference type="NCBI Taxonomy" id="58331"/>
    <lineage>
        <taxon>Eukaryota</taxon>
        <taxon>Viridiplantae</taxon>
        <taxon>Streptophyta</taxon>
        <taxon>Embryophyta</taxon>
        <taxon>Tracheophyta</taxon>
        <taxon>Spermatophyta</taxon>
        <taxon>Magnoliopsida</taxon>
        <taxon>eudicotyledons</taxon>
        <taxon>Gunneridae</taxon>
        <taxon>Pentapetalae</taxon>
        <taxon>rosids</taxon>
        <taxon>fabids</taxon>
        <taxon>Fagales</taxon>
        <taxon>Fagaceae</taxon>
        <taxon>Quercus</taxon>
    </lineage>
</organism>
<evidence type="ECO:0000313" key="2">
    <source>
        <dbReference type="Proteomes" id="UP000237347"/>
    </source>
</evidence>
<name>A0AAW0KE19_QUESU</name>
<gene>
    <name evidence="1" type="ORF">CFP56_021412</name>
</gene>
<keyword evidence="2" id="KW-1185">Reference proteome</keyword>
<proteinExistence type="predicted"/>
<dbReference type="EMBL" id="PKMF04000332">
    <property type="protein sequence ID" value="KAK7837262.1"/>
    <property type="molecule type" value="Genomic_DNA"/>
</dbReference>
<sequence>MDLYNAWLPPPLAVERKSQELLPVQFPKNRVKSIAFLLNILAYIKGLWVVSSKPVVLKSCVRS</sequence>